<feature type="compositionally biased region" description="Polar residues" evidence="1">
    <location>
        <begin position="568"/>
        <end position="580"/>
    </location>
</feature>
<feature type="signal peptide" evidence="3">
    <location>
        <begin position="1"/>
        <end position="22"/>
    </location>
</feature>
<comment type="caution">
    <text evidence="5">The sequence shown here is derived from an EMBL/GenBank/DDBJ whole genome shotgun (WGS) entry which is preliminary data.</text>
</comment>
<evidence type="ECO:0000256" key="3">
    <source>
        <dbReference type="SAM" id="SignalP"/>
    </source>
</evidence>
<feature type="compositionally biased region" description="Basic residues" evidence="1">
    <location>
        <begin position="636"/>
        <end position="646"/>
    </location>
</feature>
<proteinExistence type="predicted"/>
<keyword evidence="3" id="KW-0732">Signal</keyword>
<evidence type="ECO:0000313" key="5">
    <source>
        <dbReference type="EMBL" id="KAK5093298.1"/>
    </source>
</evidence>
<feature type="region of interest" description="Disordered" evidence="1">
    <location>
        <begin position="625"/>
        <end position="650"/>
    </location>
</feature>
<dbReference type="InterPro" id="IPR021109">
    <property type="entry name" value="Peptidase_aspartic_dom_sf"/>
</dbReference>
<feature type="domain" description="Peptidase A1" evidence="4">
    <location>
        <begin position="50"/>
        <end position="387"/>
    </location>
</feature>
<feature type="transmembrane region" description="Helical" evidence="2">
    <location>
        <begin position="423"/>
        <end position="445"/>
    </location>
</feature>
<dbReference type="SUPFAM" id="SSF50630">
    <property type="entry name" value="Acid proteases"/>
    <property type="match status" value="1"/>
</dbReference>
<name>A0ABR0KC23_9EURO</name>
<dbReference type="Pfam" id="PF00026">
    <property type="entry name" value="Asp"/>
    <property type="match status" value="1"/>
</dbReference>
<dbReference type="PROSITE" id="PS51767">
    <property type="entry name" value="PEPTIDASE_A1"/>
    <property type="match status" value="1"/>
</dbReference>
<dbReference type="Gene3D" id="2.40.70.10">
    <property type="entry name" value="Acid Proteases"/>
    <property type="match status" value="2"/>
</dbReference>
<keyword evidence="2" id="KW-1133">Transmembrane helix</keyword>
<organism evidence="5 6">
    <name type="scientific">Lithohypha guttulata</name>
    <dbReference type="NCBI Taxonomy" id="1690604"/>
    <lineage>
        <taxon>Eukaryota</taxon>
        <taxon>Fungi</taxon>
        <taxon>Dikarya</taxon>
        <taxon>Ascomycota</taxon>
        <taxon>Pezizomycotina</taxon>
        <taxon>Eurotiomycetes</taxon>
        <taxon>Chaetothyriomycetidae</taxon>
        <taxon>Chaetothyriales</taxon>
        <taxon>Trichomeriaceae</taxon>
        <taxon>Lithohypha</taxon>
    </lineage>
</organism>
<dbReference type="EMBL" id="JAVRRG010000045">
    <property type="protein sequence ID" value="KAK5093298.1"/>
    <property type="molecule type" value="Genomic_DNA"/>
</dbReference>
<gene>
    <name evidence="5" type="ORF">LTR24_004418</name>
</gene>
<evidence type="ECO:0000256" key="2">
    <source>
        <dbReference type="SAM" id="Phobius"/>
    </source>
</evidence>
<sequence>MSSLEHILYLCVATSLLTLVRAANGTCSLGWAYVDIHYRAVDARADAFSYGLFIGAGTTSQNQSLWPAISYNETRLASNELCGKGSSATCDDARFTHGHFGADTSTSWHETPQYASLDIDTANSDVNLTHGQDSLNIFTHFIDPSPPTLTIVEDHPITVLSDYTSDQDPFFNSGSVGLGPSSTLLKQLVDAGKIGRKVVGLYLGTAYPRAGGSQNGSIVLGGYDAGRIDGEAHEYPQVDMPTSHASPFRVHVKQMSLVTEDGSSIGLITDDGFHGYITTSKYDMELPQPVLSRLNTALGGSPTDDAENVLQLSKGFNGNLTITIDDGYKITYPADWISNASNRTPFSASELSSNSTSNETRSLIFGTAFLHHLYMTIDYDASTFSLADAKMYKNYVQPQSLCPDTLPVAAKKPKINGFVQSGLIGAILGGIIGGAGLTFFFIFCVRKRLQHKQSKETISKMEGGGAMPKKSSLRTRTKRGLVRFSRNKDARDCRPGNVKRVSFTDSDTSSLKGATVTVTEGGGGASRGIEMSNIKHKHTSHTVELSEASPVSPISPDKLHGAETLNENTRTAQQPQQITNGAPLPTPDRFVNPYASSPMQTPLPLETPRTGNPLLGNYRGFFNYADDDDSDLKPPPAHRHQTGHRRTPSDQLRQQLGLTIDTGVKARKSDSVTEIAASRSMAPRSKPAPLPIKVVSSQRSRPAPMVKSEADYVKRNPVRALFGKGGNSSDGTRGPAR</sequence>
<evidence type="ECO:0000313" key="6">
    <source>
        <dbReference type="Proteomes" id="UP001345013"/>
    </source>
</evidence>
<keyword evidence="6" id="KW-1185">Reference proteome</keyword>
<reference evidence="5 6" key="1">
    <citation type="submission" date="2023-08" db="EMBL/GenBank/DDBJ databases">
        <title>Black Yeasts Isolated from many extreme environments.</title>
        <authorList>
            <person name="Coleine C."/>
            <person name="Stajich J.E."/>
            <person name="Selbmann L."/>
        </authorList>
    </citation>
    <scope>NUCLEOTIDE SEQUENCE [LARGE SCALE GENOMIC DNA]</scope>
    <source>
        <strain evidence="5 6">CCFEE 5885</strain>
    </source>
</reference>
<keyword evidence="2" id="KW-0812">Transmembrane</keyword>
<evidence type="ECO:0000259" key="4">
    <source>
        <dbReference type="PROSITE" id="PS51767"/>
    </source>
</evidence>
<feature type="chain" id="PRO_5046264029" description="Peptidase A1 domain-containing protein" evidence="3">
    <location>
        <begin position="23"/>
        <end position="737"/>
    </location>
</feature>
<accession>A0ABR0KC23</accession>
<dbReference type="Proteomes" id="UP001345013">
    <property type="component" value="Unassembled WGS sequence"/>
</dbReference>
<keyword evidence="2" id="KW-0472">Membrane</keyword>
<dbReference type="InterPro" id="IPR033121">
    <property type="entry name" value="PEPTIDASE_A1"/>
</dbReference>
<feature type="region of interest" description="Disordered" evidence="1">
    <location>
        <begin position="677"/>
        <end position="737"/>
    </location>
</feature>
<feature type="region of interest" description="Disordered" evidence="1">
    <location>
        <begin position="456"/>
        <end position="475"/>
    </location>
</feature>
<evidence type="ECO:0000256" key="1">
    <source>
        <dbReference type="SAM" id="MobiDB-lite"/>
    </source>
</evidence>
<feature type="region of interest" description="Disordered" evidence="1">
    <location>
        <begin position="568"/>
        <end position="590"/>
    </location>
</feature>
<protein>
    <recommendedName>
        <fullName evidence="4">Peptidase A1 domain-containing protein</fullName>
    </recommendedName>
</protein>